<evidence type="ECO:0000313" key="2">
    <source>
        <dbReference type="Proteomes" id="UP000777935"/>
    </source>
</evidence>
<dbReference type="NCBIfam" id="TIGR01509">
    <property type="entry name" value="HAD-SF-IA-v3"/>
    <property type="match status" value="1"/>
</dbReference>
<keyword evidence="1" id="KW-0378">Hydrolase</keyword>
<sequence length="226" mass="24856">MKAIIFGSLQTLADTSEIERQSFNLAFQRHSLGWHWDGTTFQTMRRLSSDRARLERFASLQGQFINVPQIQATQVQIFQSLLDQSDLQARQGVVDILKETRMRQMKTVLVSEAPLQTINLVRAAALGIWASSLDLIVSDKDRLPPKPLPDVYDHALKSLGLRPSDCIAIEDTTSGMQAARTAGVSVIALPDMGGTVEDLPDQIVISGPDLFGVVKTLVCLALQRAS</sequence>
<dbReference type="InterPro" id="IPR036412">
    <property type="entry name" value="HAD-like_sf"/>
</dbReference>
<comment type="caution">
    <text evidence="1">The sequence shown here is derived from an EMBL/GenBank/DDBJ whole genome shotgun (WGS) entry which is preliminary data.</text>
</comment>
<dbReference type="PANTHER" id="PTHR42896:SF2">
    <property type="entry name" value="CBBY-LIKE PROTEIN"/>
    <property type="match status" value="1"/>
</dbReference>
<dbReference type="EMBL" id="JABUFE010000010">
    <property type="protein sequence ID" value="NSX56102.1"/>
    <property type="molecule type" value="Genomic_DNA"/>
</dbReference>
<dbReference type="Gene3D" id="3.40.50.1000">
    <property type="entry name" value="HAD superfamily/HAD-like"/>
    <property type="match status" value="1"/>
</dbReference>
<dbReference type="InterPro" id="IPR023214">
    <property type="entry name" value="HAD_sf"/>
</dbReference>
<gene>
    <name evidence="1" type="ORF">HRQ87_14990</name>
</gene>
<dbReference type="InterPro" id="IPR023198">
    <property type="entry name" value="PGP-like_dom2"/>
</dbReference>
<dbReference type="PANTHER" id="PTHR42896">
    <property type="entry name" value="XYLULOSE-1,5-BISPHOSPHATE (XUBP) PHOSPHATASE"/>
    <property type="match status" value="1"/>
</dbReference>
<accession>A0ABX2IT73</accession>
<organism evidence="1 2">
    <name type="scientific">Parasulfitobacter algicola</name>
    <dbReference type="NCBI Taxonomy" id="2614809"/>
    <lineage>
        <taxon>Bacteria</taxon>
        <taxon>Pseudomonadati</taxon>
        <taxon>Pseudomonadota</taxon>
        <taxon>Alphaproteobacteria</taxon>
        <taxon>Rhodobacterales</taxon>
        <taxon>Roseobacteraceae</taxon>
        <taxon>Parasulfitobacter</taxon>
    </lineage>
</organism>
<dbReference type="Proteomes" id="UP000777935">
    <property type="component" value="Unassembled WGS sequence"/>
</dbReference>
<dbReference type="GO" id="GO:0016787">
    <property type="term" value="F:hydrolase activity"/>
    <property type="evidence" value="ECO:0007669"/>
    <property type="project" value="UniProtKB-KW"/>
</dbReference>
<keyword evidence="2" id="KW-1185">Reference proteome</keyword>
<dbReference type="RefSeq" id="WP_174139257.1">
    <property type="nucleotide sequence ID" value="NZ_JABUFE010000010.1"/>
</dbReference>
<dbReference type="SUPFAM" id="SSF56784">
    <property type="entry name" value="HAD-like"/>
    <property type="match status" value="1"/>
</dbReference>
<protein>
    <submittedName>
        <fullName evidence="1">HAD-IA family hydrolase</fullName>
    </submittedName>
</protein>
<evidence type="ECO:0000313" key="1">
    <source>
        <dbReference type="EMBL" id="NSX56102.1"/>
    </source>
</evidence>
<dbReference type="InterPro" id="IPR006439">
    <property type="entry name" value="HAD-SF_hydro_IA"/>
</dbReference>
<dbReference type="InterPro" id="IPR044999">
    <property type="entry name" value="CbbY-like"/>
</dbReference>
<dbReference type="Gene3D" id="1.10.150.240">
    <property type="entry name" value="Putative phosphatase, domain 2"/>
    <property type="match status" value="1"/>
</dbReference>
<dbReference type="Pfam" id="PF13419">
    <property type="entry name" value="HAD_2"/>
    <property type="match status" value="1"/>
</dbReference>
<name>A0ABX2IT73_9RHOB</name>
<dbReference type="InterPro" id="IPR041492">
    <property type="entry name" value="HAD_2"/>
</dbReference>
<reference evidence="1 2" key="1">
    <citation type="submission" date="2020-06" db="EMBL/GenBank/DDBJ databases">
        <title>Sulfitobacter algicola sp. nov., isolated from green algae.</title>
        <authorList>
            <person name="Wang C."/>
        </authorList>
    </citation>
    <scope>NUCLEOTIDE SEQUENCE [LARGE SCALE GENOMIC DNA]</scope>
    <source>
        <strain evidence="1 2">1151</strain>
    </source>
</reference>
<proteinExistence type="predicted"/>